<dbReference type="GO" id="GO:0042802">
    <property type="term" value="F:identical protein binding"/>
    <property type="evidence" value="ECO:0007669"/>
    <property type="project" value="TreeGrafter"/>
</dbReference>
<evidence type="ECO:0000256" key="9">
    <source>
        <dbReference type="ARBA" id="ARBA00022741"/>
    </source>
</evidence>
<feature type="binding site" evidence="15">
    <location>
        <begin position="72"/>
        <end position="73"/>
    </location>
    <ligand>
        <name>ATP</name>
        <dbReference type="ChEBI" id="CHEBI:30616"/>
    </ligand>
</feature>
<evidence type="ECO:0000259" key="16">
    <source>
        <dbReference type="Pfam" id="PF00365"/>
    </source>
</evidence>
<dbReference type="PRINTS" id="PR00476">
    <property type="entry name" value="PHFRCTKINASE"/>
</dbReference>
<feature type="binding site" evidence="15">
    <location>
        <position position="11"/>
    </location>
    <ligand>
        <name>ATP</name>
        <dbReference type="ChEBI" id="CHEBI:30616"/>
    </ligand>
</feature>
<evidence type="ECO:0000256" key="2">
    <source>
        <dbReference type="ARBA" id="ARBA00002659"/>
    </source>
</evidence>
<feature type="binding site" description="in other chain" evidence="15">
    <location>
        <begin position="169"/>
        <end position="171"/>
    </location>
    <ligand>
        <name>substrate</name>
        <note>ligand shared between dimeric partners</note>
    </ligand>
</feature>
<comment type="cofactor">
    <cofactor evidence="1 15">
        <name>Mg(2+)</name>
        <dbReference type="ChEBI" id="CHEBI:18420"/>
    </cofactor>
</comment>
<dbReference type="PIRSF" id="PIRSF000532">
    <property type="entry name" value="ATP_PFK_prok"/>
    <property type="match status" value="1"/>
</dbReference>
<comment type="subcellular location">
    <subcellularLocation>
        <location evidence="3 15">Cytoplasm</location>
    </subcellularLocation>
</comment>
<feature type="binding site" evidence="15">
    <location>
        <position position="243"/>
    </location>
    <ligand>
        <name>substrate</name>
        <note>ligand shared between dimeric partners</note>
    </ligand>
</feature>
<dbReference type="Gene3D" id="3.40.50.450">
    <property type="match status" value="1"/>
</dbReference>
<feature type="binding site" description="in other chain" evidence="15">
    <location>
        <position position="211"/>
    </location>
    <ligand>
        <name>ADP</name>
        <dbReference type="ChEBI" id="CHEBI:456216"/>
        <note>allosteric activator; ligand shared between dimeric partners</note>
    </ligand>
</feature>
<keyword evidence="11 15" id="KW-0067">ATP-binding</keyword>
<keyword evidence="12 15" id="KW-0460">Magnesium</keyword>
<name>A0A9X0YTB4_9BACI</name>
<comment type="pathway">
    <text evidence="4 15">Carbohydrate degradation; glycolysis; D-glyceraldehyde 3-phosphate and glycerone phosphate from D-glucose: step 3/4.</text>
</comment>
<evidence type="ECO:0000256" key="10">
    <source>
        <dbReference type="ARBA" id="ARBA00022777"/>
    </source>
</evidence>
<feature type="binding site" evidence="15">
    <location>
        <begin position="21"/>
        <end position="25"/>
    </location>
    <ligand>
        <name>ADP</name>
        <dbReference type="ChEBI" id="CHEBI:456216"/>
        <note>allosteric activator; ligand shared between dimeric partners</note>
    </ligand>
</feature>
<feature type="active site" description="Proton acceptor" evidence="15">
    <location>
        <position position="127"/>
    </location>
</feature>
<dbReference type="GO" id="GO:0003872">
    <property type="term" value="F:6-phosphofructokinase activity"/>
    <property type="evidence" value="ECO:0007669"/>
    <property type="project" value="UniProtKB-UniRule"/>
</dbReference>
<keyword evidence="9 15" id="KW-0547">Nucleotide-binding</keyword>
<dbReference type="InterPro" id="IPR015912">
    <property type="entry name" value="Phosphofructokinase_CS"/>
</dbReference>
<dbReference type="GO" id="GO:0046872">
    <property type="term" value="F:metal ion binding"/>
    <property type="evidence" value="ECO:0007669"/>
    <property type="project" value="UniProtKB-KW"/>
</dbReference>
<dbReference type="GO" id="GO:0005945">
    <property type="term" value="C:6-phosphofructokinase complex"/>
    <property type="evidence" value="ECO:0007669"/>
    <property type="project" value="TreeGrafter"/>
</dbReference>
<reference evidence="17" key="1">
    <citation type="submission" date="2021-03" db="EMBL/GenBank/DDBJ databases">
        <title>Genomic Encyclopedia of Type Strains, Phase IV (KMG-IV): sequencing the most valuable type-strain genomes for metagenomic binning, comparative biology and taxonomic classification.</title>
        <authorList>
            <person name="Goeker M."/>
        </authorList>
    </citation>
    <scope>NUCLEOTIDE SEQUENCE</scope>
    <source>
        <strain evidence="17">DSM 107338</strain>
    </source>
</reference>
<dbReference type="RefSeq" id="WP_149476145.1">
    <property type="nucleotide sequence ID" value="NZ_JAGGMB010000008.1"/>
</dbReference>
<evidence type="ECO:0000256" key="4">
    <source>
        <dbReference type="ARBA" id="ARBA00004679"/>
    </source>
</evidence>
<dbReference type="Proteomes" id="UP001138793">
    <property type="component" value="Unassembled WGS sequence"/>
</dbReference>
<dbReference type="HAMAP" id="MF_00339">
    <property type="entry name" value="Phosphofructokinase_I_B1"/>
    <property type="match status" value="1"/>
</dbReference>
<keyword evidence="7 15" id="KW-0808">Transferase</keyword>
<feature type="domain" description="Phosphofructokinase" evidence="16">
    <location>
        <begin position="3"/>
        <end position="275"/>
    </location>
</feature>
<evidence type="ECO:0000313" key="18">
    <source>
        <dbReference type="Proteomes" id="UP001138793"/>
    </source>
</evidence>
<dbReference type="PROSITE" id="PS00433">
    <property type="entry name" value="PHOSPHOFRUCTOKINASE"/>
    <property type="match status" value="1"/>
</dbReference>
<evidence type="ECO:0000256" key="14">
    <source>
        <dbReference type="ARBA" id="ARBA00048070"/>
    </source>
</evidence>
<dbReference type="EC" id="2.7.1.11" evidence="15"/>
<dbReference type="OrthoDB" id="9802503at2"/>
<dbReference type="GO" id="GO:0016208">
    <property type="term" value="F:AMP binding"/>
    <property type="evidence" value="ECO:0007669"/>
    <property type="project" value="TreeGrafter"/>
</dbReference>
<accession>A0A9X0YTB4</accession>
<keyword evidence="10 15" id="KW-0418">Kinase</keyword>
<feature type="binding site" description="in other chain" evidence="15">
    <location>
        <begin position="213"/>
        <end position="215"/>
    </location>
    <ligand>
        <name>ADP</name>
        <dbReference type="ChEBI" id="CHEBI:456216"/>
        <note>allosteric activator; ligand shared between dimeric partners</note>
    </ligand>
</feature>
<dbReference type="InterPro" id="IPR012828">
    <property type="entry name" value="PFKA_ATP_prok"/>
</dbReference>
<dbReference type="GO" id="GO:0061621">
    <property type="term" value="P:canonical glycolysis"/>
    <property type="evidence" value="ECO:0007669"/>
    <property type="project" value="TreeGrafter"/>
</dbReference>
<evidence type="ECO:0000256" key="13">
    <source>
        <dbReference type="ARBA" id="ARBA00023152"/>
    </source>
</evidence>
<keyword evidence="5 15" id="KW-0963">Cytoplasm</keyword>
<keyword evidence="8 15" id="KW-0479">Metal-binding</keyword>
<comment type="activity regulation">
    <text evidence="15">Allosterically activated by ADP and other diphosphonucleosides, and allosterically inhibited by phosphoenolpyruvate.</text>
</comment>
<dbReference type="GO" id="GO:0005524">
    <property type="term" value="F:ATP binding"/>
    <property type="evidence" value="ECO:0007669"/>
    <property type="project" value="UniProtKB-UniRule"/>
</dbReference>
<comment type="catalytic activity">
    <reaction evidence="14 15">
        <text>beta-D-fructose 6-phosphate + ATP = beta-D-fructose 1,6-bisphosphate + ADP + H(+)</text>
        <dbReference type="Rhea" id="RHEA:16109"/>
        <dbReference type="ChEBI" id="CHEBI:15378"/>
        <dbReference type="ChEBI" id="CHEBI:30616"/>
        <dbReference type="ChEBI" id="CHEBI:32966"/>
        <dbReference type="ChEBI" id="CHEBI:57634"/>
        <dbReference type="ChEBI" id="CHEBI:456216"/>
        <dbReference type="EC" id="2.7.1.11"/>
    </reaction>
</comment>
<feature type="binding site" description="in other chain" evidence="15">
    <location>
        <begin position="249"/>
        <end position="252"/>
    </location>
    <ligand>
        <name>substrate</name>
        <note>ligand shared between dimeric partners</note>
    </ligand>
</feature>
<feature type="binding site" evidence="15">
    <location>
        <position position="103"/>
    </location>
    <ligand>
        <name>Mg(2+)</name>
        <dbReference type="ChEBI" id="CHEBI:18420"/>
        <note>catalytic</note>
    </ligand>
</feature>
<dbReference type="EMBL" id="JAGGMB010000008">
    <property type="protein sequence ID" value="MBP2078467.1"/>
    <property type="molecule type" value="Genomic_DNA"/>
</dbReference>
<evidence type="ECO:0000256" key="1">
    <source>
        <dbReference type="ARBA" id="ARBA00001946"/>
    </source>
</evidence>
<comment type="similarity">
    <text evidence="15">Belongs to the phosphofructokinase type A (PFKA) family. ATP-dependent PFK group I subfamily. Prokaryotic clade 'B1' sub-subfamily.</text>
</comment>
<keyword evidence="13 15" id="KW-0324">Glycolysis</keyword>
<dbReference type="InterPro" id="IPR035966">
    <property type="entry name" value="PKF_sf"/>
</dbReference>
<dbReference type="NCBIfam" id="NF002872">
    <property type="entry name" value="PRK03202.1"/>
    <property type="match status" value="1"/>
</dbReference>
<comment type="caution">
    <text evidence="17">The sequence shown here is derived from an EMBL/GenBank/DDBJ whole genome shotgun (WGS) entry which is preliminary data.</text>
</comment>
<organism evidence="17 18">
    <name type="scientific">Oceanobacillus polygoni</name>
    <dbReference type="NCBI Taxonomy" id="1235259"/>
    <lineage>
        <taxon>Bacteria</taxon>
        <taxon>Bacillati</taxon>
        <taxon>Bacillota</taxon>
        <taxon>Bacilli</taxon>
        <taxon>Bacillales</taxon>
        <taxon>Bacillaceae</taxon>
        <taxon>Oceanobacillus</taxon>
    </lineage>
</organism>
<dbReference type="GO" id="GO:0048029">
    <property type="term" value="F:monosaccharide binding"/>
    <property type="evidence" value="ECO:0007669"/>
    <property type="project" value="TreeGrafter"/>
</dbReference>
<evidence type="ECO:0000256" key="5">
    <source>
        <dbReference type="ARBA" id="ARBA00022490"/>
    </source>
</evidence>
<dbReference type="FunFam" id="3.40.50.450:FF:000001">
    <property type="entry name" value="ATP-dependent 6-phosphofructokinase"/>
    <property type="match status" value="1"/>
</dbReference>
<evidence type="ECO:0000256" key="6">
    <source>
        <dbReference type="ARBA" id="ARBA00022533"/>
    </source>
</evidence>
<dbReference type="AlphaFoldDB" id="A0A9X0YTB4"/>
<keyword evidence="18" id="KW-1185">Reference proteome</keyword>
<dbReference type="Gene3D" id="3.40.50.460">
    <property type="entry name" value="Phosphofructokinase domain"/>
    <property type="match status" value="1"/>
</dbReference>
<dbReference type="FunFam" id="3.40.50.460:FF:000002">
    <property type="entry name" value="ATP-dependent 6-phosphofructokinase"/>
    <property type="match status" value="1"/>
</dbReference>
<evidence type="ECO:0000256" key="11">
    <source>
        <dbReference type="ARBA" id="ARBA00022840"/>
    </source>
</evidence>
<keyword evidence="6 15" id="KW-0021">Allosteric enzyme</keyword>
<dbReference type="NCBIfam" id="TIGR02482">
    <property type="entry name" value="PFKA_ATP"/>
    <property type="match status" value="1"/>
</dbReference>
<feature type="binding site" description="in other chain" evidence="15">
    <location>
        <begin position="125"/>
        <end position="127"/>
    </location>
    <ligand>
        <name>substrate</name>
        <note>ligand shared between dimeric partners</note>
    </ligand>
</feature>
<evidence type="ECO:0000256" key="12">
    <source>
        <dbReference type="ARBA" id="ARBA00022842"/>
    </source>
</evidence>
<dbReference type="PANTHER" id="PTHR13697:SF4">
    <property type="entry name" value="ATP-DEPENDENT 6-PHOSPHOFRUCTOKINASE"/>
    <property type="match status" value="1"/>
</dbReference>
<feature type="binding site" description="in other chain" evidence="15">
    <location>
        <begin position="185"/>
        <end position="187"/>
    </location>
    <ligand>
        <name>ADP</name>
        <dbReference type="ChEBI" id="CHEBI:456216"/>
        <note>allosteric activator; ligand shared between dimeric partners</note>
    </ligand>
</feature>
<dbReference type="GO" id="GO:0070095">
    <property type="term" value="F:fructose-6-phosphate binding"/>
    <property type="evidence" value="ECO:0007669"/>
    <property type="project" value="TreeGrafter"/>
</dbReference>
<feature type="binding site" evidence="15">
    <location>
        <position position="162"/>
    </location>
    <ligand>
        <name>substrate</name>
        <note>ligand shared between dimeric partners</note>
    </ligand>
</feature>
<comment type="function">
    <text evidence="2 15">Catalyzes the phosphorylation of D-fructose 6-phosphate to fructose 1,6-bisphosphate by ATP, the first committing step of glycolysis.</text>
</comment>
<protein>
    <recommendedName>
        <fullName evidence="15">ATP-dependent 6-phosphofructokinase</fullName>
        <shortName evidence="15">ATP-PFK</shortName>
        <shortName evidence="15">Phosphofructokinase</shortName>
        <ecNumber evidence="15">2.7.1.11</ecNumber>
    </recommendedName>
    <alternativeName>
        <fullName evidence="15">Phosphohexokinase</fullName>
    </alternativeName>
</protein>
<evidence type="ECO:0000313" key="17">
    <source>
        <dbReference type="EMBL" id="MBP2078467.1"/>
    </source>
</evidence>
<evidence type="ECO:0000256" key="3">
    <source>
        <dbReference type="ARBA" id="ARBA00004496"/>
    </source>
</evidence>
<comment type="caution">
    <text evidence="15">Lacks conserved residue(s) required for the propagation of feature annotation.</text>
</comment>
<dbReference type="Pfam" id="PF00365">
    <property type="entry name" value="PFK"/>
    <property type="match status" value="1"/>
</dbReference>
<dbReference type="InterPro" id="IPR000023">
    <property type="entry name" value="Phosphofructokinase_dom"/>
</dbReference>
<dbReference type="GO" id="GO:0006002">
    <property type="term" value="P:fructose 6-phosphate metabolic process"/>
    <property type="evidence" value="ECO:0007669"/>
    <property type="project" value="UniProtKB-UniRule"/>
</dbReference>
<sequence length="319" mass="34214">MKKIAVLTSGGDAPGMNTAIRAVVRRVLFKGLDVYGVQNGMKGLIRGDFIPMDLGSVGDIIHRGGTMLQSTRCEEFKTVEGQQQALNQLKENDIDGLIIIGGDGSFKAAKILNDRGLPTIGIPGTIDNDIAGTEYSIGFDTAVNTAVEAIDKIRDTAVSHERTYVIEVMGRDAGDIALWAGMCTGAESIIIPEVGYDPTDVIDRVKQGAKRGKMHSIIVVAEGVGKGIEIGEMIKQETEYDTKVSILGHLQRGGAPSAFDRMISSQMGAKAVDLLVEGKKGLMVGFKNGKLIHTSFEEASEEKHNIDLSIYHLARSLSI</sequence>
<feature type="binding site" description="in other chain" evidence="15">
    <location>
        <position position="154"/>
    </location>
    <ligand>
        <name>ADP</name>
        <dbReference type="ChEBI" id="CHEBI:456216"/>
        <note>allosteric activator; ligand shared between dimeric partners</note>
    </ligand>
</feature>
<gene>
    <name evidence="15" type="primary">pfkA</name>
    <name evidence="17" type="ORF">J2Z64_002731</name>
</gene>
<comment type="subunit">
    <text evidence="15">Homotetramer.</text>
</comment>
<dbReference type="InterPro" id="IPR012003">
    <property type="entry name" value="ATP_PFK_prok-type"/>
</dbReference>
<dbReference type="SUPFAM" id="SSF53784">
    <property type="entry name" value="Phosphofructokinase"/>
    <property type="match status" value="1"/>
</dbReference>
<evidence type="ECO:0000256" key="7">
    <source>
        <dbReference type="ARBA" id="ARBA00022679"/>
    </source>
</evidence>
<proteinExistence type="inferred from homology"/>
<feature type="binding site" evidence="15">
    <location>
        <begin position="102"/>
        <end position="105"/>
    </location>
    <ligand>
        <name>ATP</name>
        <dbReference type="ChEBI" id="CHEBI:30616"/>
    </ligand>
</feature>
<evidence type="ECO:0000256" key="8">
    <source>
        <dbReference type="ARBA" id="ARBA00022723"/>
    </source>
</evidence>
<feature type="binding site" description="in other chain" evidence="15">
    <location>
        <position position="222"/>
    </location>
    <ligand>
        <name>substrate</name>
        <note>ligand shared between dimeric partners</note>
    </ligand>
</feature>
<dbReference type="GO" id="GO:0030388">
    <property type="term" value="P:fructose 1,6-bisphosphate metabolic process"/>
    <property type="evidence" value="ECO:0007669"/>
    <property type="project" value="TreeGrafter"/>
</dbReference>
<evidence type="ECO:0000256" key="15">
    <source>
        <dbReference type="HAMAP-Rule" id="MF_00339"/>
    </source>
</evidence>
<dbReference type="InterPro" id="IPR022953">
    <property type="entry name" value="ATP_PFK"/>
</dbReference>
<dbReference type="PANTHER" id="PTHR13697">
    <property type="entry name" value="PHOSPHOFRUCTOKINASE"/>
    <property type="match status" value="1"/>
</dbReference>